<dbReference type="InterPro" id="IPR037401">
    <property type="entry name" value="SnoaL-like"/>
</dbReference>
<reference evidence="2 3" key="1">
    <citation type="submission" date="2020-01" db="EMBL/GenBank/DDBJ databases">
        <title>Bacteria diversity of Porities sp.</title>
        <authorList>
            <person name="Wang G."/>
        </authorList>
    </citation>
    <scope>NUCLEOTIDE SEQUENCE [LARGE SCALE GENOMIC DNA]</scope>
    <source>
        <strain evidence="2 3">R33</strain>
    </source>
</reference>
<comment type="caution">
    <text evidence="2">The sequence shown here is derived from an EMBL/GenBank/DDBJ whole genome shotgun (WGS) entry which is preliminary data.</text>
</comment>
<evidence type="ECO:0000313" key="3">
    <source>
        <dbReference type="Proteomes" id="UP000475249"/>
    </source>
</evidence>
<accession>A0A6L9EBE4</accession>
<dbReference type="SUPFAM" id="SSF54427">
    <property type="entry name" value="NTF2-like"/>
    <property type="match status" value="1"/>
</dbReference>
<dbReference type="Gene3D" id="3.10.450.50">
    <property type="match status" value="1"/>
</dbReference>
<evidence type="ECO:0000259" key="1">
    <source>
        <dbReference type="Pfam" id="PF12680"/>
    </source>
</evidence>
<sequence>MILCPTVFFAQTSTLEFKNSKTALATVQKYVKALQNGDVATMNAQFASDAVIYNLGGAVDSTSVAGHGEYYTRSTNTYNHKFARDFYLPVKVTDYWNEGEWVLSWGTNVVTSKKEGAQISVPFHTAAMIENGKIKRLYYFYDMLNILKNQGFTIQPPSK</sequence>
<name>A0A6L9EBE4_9FLAO</name>
<feature type="domain" description="SnoaL-like" evidence="1">
    <location>
        <begin position="27"/>
        <end position="136"/>
    </location>
</feature>
<dbReference type="InterPro" id="IPR032710">
    <property type="entry name" value="NTF2-like_dom_sf"/>
</dbReference>
<protein>
    <submittedName>
        <fullName evidence="2">Nuclear transport factor 2 family protein</fullName>
    </submittedName>
</protein>
<dbReference type="EMBL" id="WXYO01000003">
    <property type="protein sequence ID" value="NAS11963.1"/>
    <property type="molecule type" value="Genomic_DNA"/>
</dbReference>
<gene>
    <name evidence="2" type="ORF">GTQ38_08125</name>
</gene>
<keyword evidence="3" id="KW-1185">Reference proteome</keyword>
<organism evidence="2 3">
    <name type="scientific">Poritiphilus flavus</name>
    <dbReference type="NCBI Taxonomy" id="2697053"/>
    <lineage>
        <taxon>Bacteria</taxon>
        <taxon>Pseudomonadati</taxon>
        <taxon>Bacteroidota</taxon>
        <taxon>Flavobacteriia</taxon>
        <taxon>Flavobacteriales</taxon>
        <taxon>Flavobacteriaceae</taxon>
        <taxon>Poritiphilus</taxon>
    </lineage>
</organism>
<proteinExistence type="predicted"/>
<dbReference type="AlphaFoldDB" id="A0A6L9EBE4"/>
<evidence type="ECO:0000313" key="2">
    <source>
        <dbReference type="EMBL" id="NAS11963.1"/>
    </source>
</evidence>
<dbReference type="Pfam" id="PF12680">
    <property type="entry name" value="SnoaL_2"/>
    <property type="match status" value="1"/>
</dbReference>
<dbReference type="Proteomes" id="UP000475249">
    <property type="component" value="Unassembled WGS sequence"/>
</dbReference>